<evidence type="ECO:0000313" key="3">
    <source>
        <dbReference type="Proteomes" id="UP000606974"/>
    </source>
</evidence>
<gene>
    <name evidence="2" type="ORF">GJ744_006962</name>
</gene>
<protein>
    <submittedName>
        <fullName evidence="2">Uncharacterized protein</fullName>
    </submittedName>
</protein>
<comment type="caution">
    <text evidence="2">The sequence shown here is derived from an EMBL/GenBank/DDBJ whole genome shotgun (WGS) entry which is preliminary data.</text>
</comment>
<reference evidence="2" key="1">
    <citation type="submission" date="2020-02" db="EMBL/GenBank/DDBJ databases">
        <authorList>
            <person name="Palmer J.M."/>
        </authorList>
    </citation>
    <scope>NUCLEOTIDE SEQUENCE</scope>
    <source>
        <strain evidence="2">EPUS1.4</strain>
        <tissue evidence="2">Thallus</tissue>
    </source>
</reference>
<name>A0A8H7E7Z7_9EURO</name>
<dbReference type="EMBL" id="JAACFV010000032">
    <property type="protein sequence ID" value="KAF7510266.1"/>
    <property type="molecule type" value="Genomic_DNA"/>
</dbReference>
<organism evidence="2 3">
    <name type="scientific">Endocarpon pusillum</name>
    <dbReference type="NCBI Taxonomy" id="364733"/>
    <lineage>
        <taxon>Eukaryota</taxon>
        <taxon>Fungi</taxon>
        <taxon>Dikarya</taxon>
        <taxon>Ascomycota</taxon>
        <taxon>Pezizomycotina</taxon>
        <taxon>Eurotiomycetes</taxon>
        <taxon>Chaetothyriomycetidae</taxon>
        <taxon>Verrucariales</taxon>
        <taxon>Verrucariaceae</taxon>
        <taxon>Endocarpon</taxon>
    </lineage>
</organism>
<dbReference type="AlphaFoldDB" id="A0A8H7E7Z7"/>
<evidence type="ECO:0000313" key="2">
    <source>
        <dbReference type="EMBL" id="KAF7510266.1"/>
    </source>
</evidence>
<accession>A0A8H7E7Z7</accession>
<sequence>MSREEEVARITTINRPNDDPVAVQVPATEAGFSHPSITSRSLESLAASKRG</sequence>
<evidence type="ECO:0000256" key="1">
    <source>
        <dbReference type="SAM" id="MobiDB-lite"/>
    </source>
</evidence>
<dbReference type="Proteomes" id="UP000606974">
    <property type="component" value="Unassembled WGS sequence"/>
</dbReference>
<feature type="region of interest" description="Disordered" evidence="1">
    <location>
        <begin position="1"/>
        <end position="51"/>
    </location>
</feature>
<keyword evidence="3" id="KW-1185">Reference proteome</keyword>
<proteinExistence type="predicted"/>